<evidence type="ECO:0000313" key="1">
    <source>
        <dbReference type="EMBL" id="MFC6150055.1"/>
    </source>
</evidence>
<sequence length="200" mass="22140">MSLWNTAPPRLRYEQAVLDVAIASADAVDTVATLARACASRRTTADRLLAAMSDRRRVARRHWLCAVLADIAAGTHSVLEHAYLGRVERPHGLPTPRRQLRSVGSSGTEYRDVDLGLLVIELDGRLYHETARQRDVDLDRDLDVLGEGRPTARLGWGQVYRRPCRTAVKLARILQLLGWEGKPTRCPSPDCAVATTVRAA</sequence>
<keyword evidence="2" id="KW-1185">Reference proteome</keyword>
<comment type="caution">
    <text evidence="1">The sequence shown here is derived from an EMBL/GenBank/DDBJ whole genome shotgun (WGS) entry which is preliminary data.</text>
</comment>
<dbReference type="EMBL" id="JBHSQL010000008">
    <property type="protein sequence ID" value="MFC6150055.1"/>
    <property type="molecule type" value="Genomic_DNA"/>
</dbReference>
<accession>A0ABW1QN87</accession>
<name>A0ABW1QN87_9ACTN</name>
<evidence type="ECO:0000313" key="2">
    <source>
        <dbReference type="Proteomes" id="UP001596097"/>
    </source>
</evidence>
<evidence type="ECO:0008006" key="3">
    <source>
        <dbReference type="Google" id="ProtNLM"/>
    </source>
</evidence>
<gene>
    <name evidence="1" type="ORF">ACFPYK_11675</name>
</gene>
<protein>
    <recommendedName>
        <fullName evidence="3">DUF559 domain-containing protein</fullName>
    </recommendedName>
</protein>
<dbReference type="RefSeq" id="WP_228552750.1">
    <property type="nucleotide sequence ID" value="NZ_JBHSQL010000008.1"/>
</dbReference>
<organism evidence="1 2">
    <name type="scientific">Mumia xiangluensis</name>
    <dbReference type="NCBI Taxonomy" id="1678900"/>
    <lineage>
        <taxon>Bacteria</taxon>
        <taxon>Bacillati</taxon>
        <taxon>Actinomycetota</taxon>
        <taxon>Actinomycetes</taxon>
        <taxon>Propionibacteriales</taxon>
        <taxon>Nocardioidaceae</taxon>
        <taxon>Mumia</taxon>
    </lineage>
</organism>
<dbReference type="Proteomes" id="UP001596097">
    <property type="component" value="Unassembled WGS sequence"/>
</dbReference>
<proteinExistence type="predicted"/>
<reference evidence="2" key="1">
    <citation type="journal article" date="2019" name="Int. J. Syst. Evol. Microbiol.">
        <title>The Global Catalogue of Microorganisms (GCM) 10K type strain sequencing project: providing services to taxonomists for standard genome sequencing and annotation.</title>
        <authorList>
            <consortium name="The Broad Institute Genomics Platform"/>
            <consortium name="The Broad Institute Genome Sequencing Center for Infectious Disease"/>
            <person name="Wu L."/>
            <person name="Ma J."/>
        </authorList>
    </citation>
    <scope>NUCLEOTIDE SEQUENCE [LARGE SCALE GENOMIC DNA]</scope>
    <source>
        <strain evidence="2">CGMCC 4.7198</strain>
    </source>
</reference>